<name>A0A1I1Q2V2_9GAMM</name>
<feature type="domain" description="PAS" evidence="5">
    <location>
        <begin position="260"/>
        <end position="330"/>
    </location>
</feature>
<dbReference type="Gene3D" id="3.30.450.20">
    <property type="entry name" value="PAS domain"/>
    <property type="match status" value="1"/>
</dbReference>
<dbReference type="GO" id="GO:0005886">
    <property type="term" value="C:plasma membrane"/>
    <property type="evidence" value="ECO:0007669"/>
    <property type="project" value="TreeGrafter"/>
</dbReference>
<evidence type="ECO:0000259" key="7">
    <source>
        <dbReference type="PROSITE" id="PS50887"/>
    </source>
</evidence>
<dbReference type="PANTHER" id="PTHR45138">
    <property type="entry name" value="REGULATORY COMPONENTS OF SENSORY TRANSDUCTION SYSTEM"/>
    <property type="match status" value="1"/>
</dbReference>
<sequence length="550" mass="60756">MNALSINPARSLATQLLLPLLLVGTLAAIAGGLALYQQHLSTARTDLANHAERLARTVILAAEANPQAEPLERFTTVLGAESRIRRVIVVHGNPMRVLAAHRVAWRGLSLSELPLKSAPRLLDEAAGGVEPKVAYEDRNDYIDVALPLHLTRLMGMDNGEIPRGAALLTYDAGPALQHARAEARHFAIGFAIAVLLLVTLGYGVIRWRVLAPLYAIGRAIDQRGDSAPDLSASLTRRDEIGHLSRILERLSAAERREWEQRNFLDTLIETIPNPIFYKDAQGRYQGCNQAFLDLVGKDHGSVIGRTVDEIWPPDLARRYREADDELLASGGRQRYETQVEKGDCERRDVLFDKALLTGKDGHAIGLIGTITDITERKALEAQLAHEASHDALTGLFNRSHVERATLHAAKEVDRYGGELSGLLFDLDHFKQVNDDYGHAAGDEVLRRLARLLHHRLRETDIAGRWGGEEFLVILPHTDLGGARQVAEDLRHALEGEDMPEVGRVTMSIGCSEYRPGEGTDPFIRRLDDALYAAKDAGRNQVHCFSPEETD</sequence>
<dbReference type="InterPro" id="IPR000160">
    <property type="entry name" value="GGDEF_dom"/>
</dbReference>
<feature type="domain" description="GGDEF" evidence="7">
    <location>
        <begin position="417"/>
        <end position="546"/>
    </location>
</feature>
<dbReference type="SMART" id="SM00091">
    <property type="entry name" value="PAS"/>
    <property type="match status" value="1"/>
</dbReference>
<evidence type="ECO:0000313" key="9">
    <source>
        <dbReference type="Proteomes" id="UP000198611"/>
    </source>
</evidence>
<dbReference type="PROSITE" id="PS50113">
    <property type="entry name" value="PAC"/>
    <property type="match status" value="1"/>
</dbReference>
<keyword evidence="4" id="KW-1133">Transmembrane helix</keyword>
<dbReference type="InterPro" id="IPR000014">
    <property type="entry name" value="PAS"/>
</dbReference>
<dbReference type="CDD" id="cd00130">
    <property type="entry name" value="PAS"/>
    <property type="match status" value="1"/>
</dbReference>
<feature type="transmembrane region" description="Helical" evidence="4">
    <location>
        <begin position="186"/>
        <end position="205"/>
    </location>
</feature>
<dbReference type="FunFam" id="3.30.70.270:FF:000001">
    <property type="entry name" value="Diguanylate cyclase domain protein"/>
    <property type="match status" value="1"/>
</dbReference>
<dbReference type="GO" id="GO:0043709">
    <property type="term" value="P:cell adhesion involved in single-species biofilm formation"/>
    <property type="evidence" value="ECO:0007669"/>
    <property type="project" value="TreeGrafter"/>
</dbReference>
<protein>
    <recommendedName>
        <fullName evidence="2">diguanylate cyclase</fullName>
        <ecNumber evidence="2">2.7.7.65</ecNumber>
    </recommendedName>
</protein>
<evidence type="ECO:0000256" key="2">
    <source>
        <dbReference type="ARBA" id="ARBA00012528"/>
    </source>
</evidence>
<dbReference type="EC" id="2.7.7.65" evidence="2"/>
<feature type="domain" description="PAC" evidence="6">
    <location>
        <begin position="333"/>
        <end position="385"/>
    </location>
</feature>
<evidence type="ECO:0000256" key="4">
    <source>
        <dbReference type="SAM" id="Phobius"/>
    </source>
</evidence>
<evidence type="ECO:0000313" key="8">
    <source>
        <dbReference type="EMBL" id="SFD16317.1"/>
    </source>
</evidence>
<proteinExistence type="predicted"/>
<dbReference type="PANTHER" id="PTHR45138:SF9">
    <property type="entry name" value="DIGUANYLATE CYCLASE DGCM-RELATED"/>
    <property type="match status" value="1"/>
</dbReference>
<dbReference type="InterPro" id="IPR050469">
    <property type="entry name" value="Diguanylate_Cyclase"/>
</dbReference>
<dbReference type="InterPro" id="IPR029787">
    <property type="entry name" value="Nucleotide_cyclase"/>
</dbReference>
<evidence type="ECO:0000259" key="6">
    <source>
        <dbReference type="PROSITE" id="PS50113"/>
    </source>
</evidence>
<dbReference type="OrthoDB" id="5645859at2"/>
<evidence type="ECO:0000256" key="1">
    <source>
        <dbReference type="ARBA" id="ARBA00001946"/>
    </source>
</evidence>
<keyword evidence="9" id="KW-1185">Reference proteome</keyword>
<dbReference type="Pfam" id="PF08448">
    <property type="entry name" value="PAS_4"/>
    <property type="match status" value="1"/>
</dbReference>
<dbReference type="InterPro" id="IPR035965">
    <property type="entry name" value="PAS-like_dom_sf"/>
</dbReference>
<evidence type="ECO:0000256" key="3">
    <source>
        <dbReference type="ARBA" id="ARBA00034247"/>
    </source>
</evidence>
<dbReference type="CDD" id="cd01949">
    <property type="entry name" value="GGDEF"/>
    <property type="match status" value="1"/>
</dbReference>
<dbReference type="SMART" id="SM00267">
    <property type="entry name" value="GGDEF"/>
    <property type="match status" value="1"/>
</dbReference>
<dbReference type="InterPro" id="IPR013656">
    <property type="entry name" value="PAS_4"/>
</dbReference>
<dbReference type="SUPFAM" id="SSF55073">
    <property type="entry name" value="Nucleotide cyclase"/>
    <property type="match status" value="1"/>
</dbReference>
<reference evidence="8 9" key="1">
    <citation type="submission" date="2016-10" db="EMBL/GenBank/DDBJ databases">
        <authorList>
            <person name="de Groot N.N."/>
        </authorList>
    </citation>
    <scope>NUCLEOTIDE SEQUENCE [LARGE SCALE GENOMIC DNA]</scope>
    <source>
        <strain evidence="8 9">HL3</strain>
    </source>
</reference>
<feature type="transmembrane region" description="Helical" evidence="4">
    <location>
        <begin position="12"/>
        <end position="36"/>
    </location>
</feature>
<evidence type="ECO:0000259" key="5">
    <source>
        <dbReference type="PROSITE" id="PS50112"/>
    </source>
</evidence>
<dbReference type="GO" id="GO:0052621">
    <property type="term" value="F:diguanylate cyclase activity"/>
    <property type="evidence" value="ECO:0007669"/>
    <property type="project" value="UniProtKB-EC"/>
</dbReference>
<dbReference type="SUPFAM" id="SSF55785">
    <property type="entry name" value="PYP-like sensor domain (PAS domain)"/>
    <property type="match status" value="1"/>
</dbReference>
<dbReference type="NCBIfam" id="TIGR00254">
    <property type="entry name" value="GGDEF"/>
    <property type="match status" value="1"/>
</dbReference>
<dbReference type="InterPro" id="IPR000700">
    <property type="entry name" value="PAS-assoc_C"/>
</dbReference>
<comment type="catalytic activity">
    <reaction evidence="3">
        <text>2 GTP = 3',3'-c-di-GMP + 2 diphosphate</text>
        <dbReference type="Rhea" id="RHEA:24898"/>
        <dbReference type="ChEBI" id="CHEBI:33019"/>
        <dbReference type="ChEBI" id="CHEBI:37565"/>
        <dbReference type="ChEBI" id="CHEBI:58805"/>
        <dbReference type="EC" id="2.7.7.65"/>
    </reaction>
</comment>
<keyword evidence="4" id="KW-0472">Membrane</keyword>
<dbReference type="Proteomes" id="UP000198611">
    <property type="component" value="Unassembled WGS sequence"/>
</dbReference>
<organism evidence="8 9">
    <name type="scientific">Thiohalospira halophila DSM 15071</name>
    <dbReference type="NCBI Taxonomy" id="1123397"/>
    <lineage>
        <taxon>Bacteria</taxon>
        <taxon>Pseudomonadati</taxon>
        <taxon>Pseudomonadota</taxon>
        <taxon>Gammaproteobacteria</taxon>
        <taxon>Thiohalospirales</taxon>
        <taxon>Thiohalospiraceae</taxon>
        <taxon>Thiohalospira</taxon>
    </lineage>
</organism>
<accession>A0A1I1Q2V2</accession>
<dbReference type="PROSITE" id="PS50887">
    <property type="entry name" value="GGDEF"/>
    <property type="match status" value="1"/>
</dbReference>
<keyword evidence="4" id="KW-0812">Transmembrane</keyword>
<dbReference type="AlphaFoldDB" id="A0A1I1Q2V2"/>
<dbReference type="InterPro" id="IPR043128">
    <property type="entry name" value="Rev_trsase/Diguanyl_cyclase"/>
</dbReference>
<dbReference type="Pfam" id="PF00990">
    <property type="entry name" value="GGDEF"/>
    <property type="match status" value="1"/>
</dbReference>
<dbReference type="RefSeq" id="WP_093427611.1">
    <property type="nucleotide sequence ID" value="NZ_FOMJ01000002.1"/>
</dbReference>
<comment type="cofactor">
    <cofactor evidence="1">
        <name>Mg(2+)</name>
        <dbReference type="ChEBI" id="CHEBI:18420"/>
    </cofactor>
</comment>
<dbReference type="NCBIfam" id="TIGR00229">
    <property type="entry name" value="sensory_box"/>
    <property type="match status" value="1"/>
</dbReference>
<dbReference type="GO" id="GO:1902201">
    <property type="term" value="P:negative regulation of bacterial-type flagellum-dependent cell motility"/>
    <property type="evidence" value="ECO:0007669"/>
    <property type="project" value="TreeGrafter"/>
</dbReference>
<dbReference type="PROSITE" id="PS50112">
    <property type="entry name" value="PAS"/>
    <property type="match status" value="1"/>
</dbReference>
<gene>
    <name evidence="8" type="ORF">SAMN05660831_00953</name>
</gene>
<dbReference type="Gene3D" id="3.30.70.270">
    <property type="match status" value="1"/>
</dbReference>
<dbReference type="EMBL" id="FOMJ01000002">
    <property type="protein sequence ID" value="SFD16317.1"/>
    <property type="molecule type" value="Genomic_DNA"/>
</dbReference>
<dbReference type="STRING" id="1123397.SAMN05660831_00953"/>